<dbReference type="FunFam" id="3.30.70.330:FF:000381">
    <property type="entry name" value="RNA-binding proteins (RRM domain)"/>
    <property type="match status" value="1"/>
</dbReference>
<dbReference type="InterPro" id="IPR012677">
    <property type="entry name" value="Nucleotide-bd_a/b_plait_sf"/>
</dbReference>
<comment type="caution">
    <text evidence="3">The sequence shown here is derived from an EMBL/GenBank/DDBJ whole genome shotgun (WGS) entry which is preliminary data.</text>
</comment>
<dbReference type="Gene3D" id="3.30.70.330">
    <property type="match status" value="1"/>
</dbReference>
<sequence>MNIYIGNLSYTVKESDLRQVMEDYGTVDSAKLIIDRDTNRSKGFAFVEMPNEAEAINAIKELDGAEYQGRQMVLKEATPKRSY</sequence>
<dbReference type="SMART" id="SM00360">
    <property type="entry name" value="RRM"/>
    <property type="match status" value="1"/>
</dbReference>
<dbReference type="PANTHER" id="PTHR48025:SF1">
    <property type="entry name" value="RRM DOMAIN-CONTAINING PROTEIN"/>
    <property type="match status" value="1"/>
</dbReference>
<dbReference type="RefSeq" id="WP_068178708.1">
    <property type="nucleotide sequence ID" value="NZ_JACCCY010000002.1"/>
</dbReference>
<dbReference type="InterPro" id="IPR000504">
    <property type="entry name" value="RRM_dom"/>
</dbReference>
<keyword evidence="1" id="KW-0694">RNA-binding</keyword>
<evidence type="ECO:0000259" key="2">
    <source>
        <dbReference type="PROSITE" id="PS50102"/>
    </source>
</evidence>
<dbReference type="Proteomes" id="UP000574332">
    <property type="component" value="Unassembled WGS sequence"/>
</dbReference>
<evidence type="ECO:0000256" key="1">
    <source>
        <dbReference type="ARBA" id="ARBA00022884"/>
    </source>
</evidence>
<dbReference type="PANTHER" id="PTHR48025">
    <property type="entry name" value="OS02G0815200 PROTEIN"/>
    <property type="match status" value="1"/>
</dbReference>
<evidence type="ECO:0000313" key="3">
    <source>
        <dbReference type="EMBL" id="NYI49362.1"/>
    </source>
</evidence>
<gene>
    <name evidence="3" type="ORF">F5613_001440</name>
</gene>
<protein>
    <submittedName>
        <fullName evidence="3">RNA recognition motif-containing protein</fullName>
    </submittedName>
</protein>
<dbReference type="SUPFAM" id="SSF54928">
    <property type="entry name" value="RNA-binding domain, RBD"/>
    <property type="match status" value="1"/>
</dbReference>
<dbReference type="GO" id="GO:0003729">
    <property type="term" value="F:mRNA binding"/>
    <property type="evidence" value="ECO:0007669"/>
    <property type="project" value="TreeGrafter"/>
</dbReference>
<proteinExistence type="predicted"/>
<evidence type="ECO:0000313" key="4">
    <source>
        <dbReference type="Proteomes" id="UP000574332"/>
    </source>
</evidence>
<dbReference type="AlphaFoldDB" id="A0A8E1ZXI2"/>
<dbReference type="Pfam" id="PF00076">
    <property type="entry name" value="RRM_1"/>
    <property type="match status" value="1"/>
</dbReference>
<dbReference type="EMBL" id="JACCCY010000002">
    <property type="protein sequence ID" value="NYI49362.1"/>
    <property type="molecule type" value="Genomic_DNA"/>
</dbReference>
<feature type="domain" description="RRM" evidence="2">
    <location>
        <begin position="1"/>
        <end position="79"/>
    </location>
</feature>
<accession>A0A8E1ZXI2</accession>
<name>A0A8E1ZXI2_9PORP</name>
<organism evidence="3 4">
    <name type="scientific">Macellibacteroides fermentans</name>
    <dbReference type="NCBI Taxonomy" id="879969"/>
    <lineage>
        <taxon>Bacteria</taxon>
        <taxon>Pseudomonadati</taxon>
        <taxon>Bacteroidota</taxon>
        <taxon>Bacteroidia</taxon>
        <taxon>Bacteroidales</taxon>
        <taxon>Porphyromonadaceae</taxon>
        <taxon>Macellibacteroides</taxon>
    </lineage>
</organism>
<dbReference type="PROSITE" id="PS50102">
    <property type="entry name" value="RRM"/>
    <property type="match status" value="1"/>
</dbReference>
<reference evidence="3 4" key="1">
    <citation type="submission" date="2020-07" db="EMBL/GenBank/DDBJ databases">
        <title>Genomic Encyclopedia of Type Strains, Phase IV (KMG-IV): sequencing the most valuable type-strain genomes for metagenomic binning, comparative biology and taxonomic classification.</title>
        <authorList>
            <person name="Goeker M."/>
        </authorList>
    </citation>
    <scope>NUCLEOTIDE SEQUENCE [LARGE SCALE GENOMIC DNA]</scope>
    <source>
        <strain evidence="3 4">DSM 23697</strain>
    </source>
</reference>
<dbReference type="InterPro" id="IPR050502">
    <property type="entry name" value="Euk_RNA-bind_prot"/>
</dbReference>
<dbReference type="InterPro" id="IPR035979">
    <property type="entry name" value="RBD_domain_sf"/>
</dbReference>
<keyword evidence="4" id="KW-1185">Reference proteome</keyword>